<dbReference type="EMBL" id="BART01028562">
    <property type="protein sequence ID" value="GAG91111.1"/>
    <property type="molecule type" value="Genomic_DNA"/>
</dbReference>
<sequence>NFFANPEWRQAFLDIKGTGQPVKFNGIDARILTEEQGYKLDKIKHEKQICMAWDNPKDDLRKKFTKIAKWIRPYKIMVYILIGYWSDEAEDLYRVKIINELGMDPFVMPFSKNNEYQRHFARWVNHKATFNSTKWEDYTG</sequence>
<reference evidence="1" key="1">
    <citation type="journal article" date="2014" name="Front. Microbiol.">
        <title>High frequency of phylogenetically diverse reductive dehalogenase-homologous genes in deep subseafloor sedimentary metagenomes.</title>
        <authorList>
            <person name="Kawai M."/>
            <person name="Futagami T."/>
            <person name="Toyoda A."/>
            <person name="Takaki Y."/>
            <person name="Nishi S."/>
            <person name="Hori S."/>
            <person name="Arai W."/>
            <person name="Tsubouchi T."/>
            <person name="Morono Y."/>
            <person name="Uchiyama I."/>
            <person name="Ito T."/>
            <person name="Fujiyama A."/>
            <person name="Inagaki F."/>
            <person name="Takami H."/>
        </authorList>
    </citation>
    <scope>NUCLEOTIDE SEQUENCE</scope>
    <source>
        <strain evidence="1">Expedition CK06-06</strain>
    </source>
</reference>
<comment type="caution">
    <text evidence="1">The sequence shown here is derived from an EMBL/GenBank/DDBJ whole genome shotgun (WGS) entry which is preliminary data.</text>
</comment>
<gene>
    <name evidence="1" type="ORF">S01H4_50321</name>
</gene>
<dbReference type="AlphaFoldDB" id="X1D3P5"/>
<name>X1D3P5_9ZZZZ</name>
<accession>X1D3P5</accession>
<proteinExistence type="predicted"/>
<evidence type="ECO:0000313" key="1">
    <source>
        <dbReference type="EMBL" id="GAG91111.1"/>
    </source>
</evidence>
<organism evidence="1">
    <name type="scientific">marine sediment metagenome</name>
    <dbReference type="NCBI Taxonomy" id="412755"/>
    <lineage>
        <taxon>unclassified sequences</taxon>
        <taxon>metagenomes</taxon>
        <taxon>ecological metagenomes</taxon>
    </lineage>
</organism>
<protein>
    <submittedName>
        <fullName evidence="1">Uncharacterized protein</fullName>
    </submittedName>
</protein>
<feature type="non-terminal residue" evidence="1">
    <location>
        <position position="1"/>
    </location>
</feature>